<dbReference type="AlphaFoldDB" id="A0A1I0TZF1"/>
<accession>A0A1I0TZF1</accession>
<dbReference type="Proteomes" id="UP000182312">
    <property type="component" value="Unassembled WGS sequence"/>
</dbReference>
<name>A0A1I0TZF1_9RHOB</name>
<reference evidence="2 3" key="1">
    <citation type="submission" date="2016-10" db="EMBL/GenBank/DDBJ databases">
        <authorList>
            <person name="de Groot N.N."/>
        </authorList>
    </citation>
    <scope>NUCLEOTIDE SEQUENCE [LARGE SCALE GENOMIC DNA]</scope>
    <source>
        <strain evidence="2 3">CGMCC 1.6117</strain>
    </source>
</reference>
<keyword evidence="1" id="KW-0812">Transmembrane</keyword>
<evidence type="ECO:0000256" key="1">
    <source>
        <dbReference type="SAM" id="Phobius"/>
    </source>
</evidence>
<keyword evidence="1" id="KW-1133">Transmembrane helix</keyword>
<feature type="transmembrane region" description="Helical" evidence="1">
    <location>
        <begin position="12"/>
        <end position="33"/>
    </location>
</feature>
<protein>
    <submittedName>
        <fullName evidence="2">Uncharacterized protein</fullName>
    </submittedName>
</protein>
<sequence length="41" mass="4336">MQIHALLTAIATKLKTLAAAMMVFFLSIVGSRLPGPTPEPV</sequence>
<gene>
    <name evidence="2" type="ORF">SAMN04487972_11658</name>
</gene>
<keyword evidence="1" id="KW-0472">Membrane</keyword>
<evidence type="ECO:0000313" key="3">
    <source>
        <dbReference type="Proteomes" id="UP000182312"/>
    </source>
</evidence>
<organism evidence="2 3">
    <name type="scientific">Paracoccus halophilus</name>
    <dbReference type="NCBI Taxonomy" id="376733"/>
    <lineage>
        <taxon>Bacteria</taxon>
        <taxon>Pseudomonadati</taxon>
        <taxon>Pseudomonadota</taxon>
        <taxon>Alphaproteobacteria</taxon>
        <taxon>Rhodobacterales</taxon>
        <taxon>Paracoccaceae</taxon>
        <taxon>Paracoccus</taxon>
    </lineage>
</organism>
<dbReference type="EMBL" id="FOJO01000016">
    <property type="protein sequence ID" value="SFA57040.1"/>
    <property type="molecule type" value="Genomic_DNA"/>
</dbReference>
<proteinExistence type="predicted"/>
<evidence type="ECO:0000313" key="2">
    <source>
        <dbReference type="EMBL" id="SFA57040.1"/>
    </source>
</evidence>
<dbReference type="RefSeq" id="WP_269429315.1">
    <property type="nucleotide sequence ID" value="NZ_FOJO01000016.1"/>
</dbReference>